<evidence type="ECO:0000313" key="3">
    <source>
        <dbReference type="EMBL" id="CUH47191.1"/>
    </source>
</evidence>
<organism evidence="3 4">
    <name type="scientific">Ruegeria atlantica</name>
    <dbReference type="NCBI Taxonomy" id="81569"/>
    <lineage>
        <taxon>Bacteria</taxon>
        <taxon>Pseudomonadati</taxon>
        <taxon>Pseudomonadota</taxon>
        <taxon>Alphaproteobacteria</taxon>
        <taxon>Rhodobacterales</taxon>
        <taxon>Roseobacteraceae</taxon>
        <taxon>Ruegeria</taxon>
    </lineage>
</organism>
<dbReference type="Proteomes" id="UP000050783">
    <property type="component" value="Unassembled WGS sequence"/>
</dbReference>
<evidence type="ECO:0000313" key="4">
    <source>
        <dbReference type="Proteomes" id="UP000050783"/>
    </source>
</evidence>
<dbReference type="Pfam" id="PF06742">
    <property type="entry name" value="DUF1214"/>
    <property type="match status" value="1"/>
</dbReference>
<dbReference type="GeneID" id="55492614"/>
<feature type="domain" description="DUF1214" evidence="2">
    <location>
        <begin position="90"/>
        <end position="186"/>
    </location>
</feature>
<dbReference type="EMBL" id="CYPU01000023">
    <property type="protein sequence ID" value="CUH47191.1"/>
    <property type="molecule type" value="Genomic_DNA"/>
</dbReference>
<proteinExistence type="predicted"/>
<evidence type="ECO:0000259" key="2">
    <source>
        <dbReference type="Pfam" id="PF06742"/>
    </source>
</evidence>
<dbReference type="InterPro" id="IPR037049">
    <property type="entry name" value="DUF1214_C_sf"/>
</dbReference>
<name>A0A0P1EDG5_9RHOB</name>
<feature type="region of interest" description="Disordered" evidence="1">
    <location>
        <begin position="148"/>
        <end position="168"/>
    </location>
</feature>
<dbReference type="Gene3D" id="2.60.120.600">
    <property type="entry name" value="Domain of unknown function DUF1214, C-terminal domain"/>
    <property type="match status" value="1"/>
</dbReference>
<dbReference type="SUPFAM" id="SSF160935">
    <property type="entry name" value="VPA0735-like"/>
    <property type="match status" value="2"/>
</dbReference>
<dbReference type="AlphaFoldDB" id="A0A0P1EDG5"/>
<dbReference type="RefSeq" id="WP_199519992.1">
    <property type="nucleotide sequence ID" value="NZ_CYPU01000023.1"/>
</dbReference>
<sequence>MSVYENLGEVPGLGKSITMDGGKGNMIRNVQRFSSEIEWQALEIIYAIVLNGGRPSVSFGKRYGDVGELSLAAGVQQRQLGTPPDAVGYNALFTDIQGELFNGEGTHKVTVPAGIVHDDGYRSITVYGSDDKLLIPNDQNGYDRTTFLSGTNEDETHTVTHSPDGSGQNGIPTRTPIYVLLRAYLPVAGAVIETVVEKQYMIMHLKLFALSAICSTVFSGACIGGQMPVTLDNYKVAEAGLSFSDAAKIAGEYNVCYHPDGLVAFDEQAVDRMNCDTVRSAYVADVSNGGTITLRDARDRYLSAMVVQMITISIRFFWNRAPTRSNPKPILPSLLSTSR</sequence>
<evidence type="ECO:0000256" key="1">
    <source>
        <dbReference type="SAM" id="MobiDB-lite"/>
    </source>
</evidence>
<accession>A0A0P1EDG5</accession>
<dbReference type="InterPro" id="IPR010621">
    <property type="entry name" value="DUF1214"/>
</dbReference>
<gene>
    <name evidence="3" type="ORF">RUA4292_01359</name>
</gene>
<reference evidence="3 4" key="1">
    <citation type="submission" date="2015-09" db="EMBL/GenBank/DDBJ databases">
        <authorList>
            <consortium name="Swine Surveillance"/>
        </authorList>
    </citation>
    <scope>NUCLEOTIDE SEQUENCE [LARGE SCALE GENOMIC DNA]</scope>
    <source>
        <strain evidence="3 4">CECT 4292</strain>
    </source>
</reference>
<feature type="compositionally biased region" description="Polar residues" evidence="1">
    <location>
        <begin position="159"/>
        <end position="168"/>
    </location>
</feature>
<protein>
    <recommendedName>
        <fullName evidence="2">DUF1214 domain-containing protein</fullName>
    </recommendedName>
</protein>